<dbReference type="Proteomes" id="UP000247811">
    <property type="component" value="Unassembled WGS sequence"/>
</dbReference>
<keyword evidence="4" id="KW-1185">Reference proteome</keyword>
<evidence type="ECO:0000313" key="4">
    <source>
        <dbReference type="Proteomes" id="UP000247811"/>
    </source>
</evidence>
<evidence type="ECO:0000256" key="2">
    <source>
        <dbReference type="SAM" id="SignalP"/>
    </source>
</evidence>
<accession>A0A318H1M3</accession>
<dbReference type="Pfam" id="PF20245">
    <property type="entry name" value="DUF6600"/>
    <property type="match status" value="1"/>
</dbReference>
<organism evidence="3 4">
    <name type="scientific">Sphaerotilus hippei</name>
    <dbReference type="NCBI Taxonomy" id="744406"/>
    <lineage>
        <taxon>Bacteria</taxon>
        <taxon>Pseudomonadati</taxon>
        <taxon>Pseudomonadota</taxon>
        <taxon>Betaproteobacteria</taxon>
        <taxon>Burkholderiales</taxon>
        <taxon>Sphaerotilaceae</taxon>
        <taxon>Sphaerotilus</taxon>
    </lineage>
</organism>
<name>A0A318H1M3_9BURK</name>
<keyword evidence="2" id="KW-0732">Signal</keyword>
<proteinExistence type="predicted"/>
<sequence>MATSATPPAPTRPILLLVLGLLMALLTACAHAEVDDDREDADVPQGRIAATSGPVHLSRGIASGEQPRPDDTLVNWPLASQDRLITDDGARAELDLGSIRVRLGERSLLQLERLDSAGIELRLVRGTLSVWVRRADGAGRVRVSSPLADIRPMGASLFRVDAPDASGQPAHGVTTWRDGVLVEQRAGTLRLMPGQRAELHAEGGWRLGVPTSDAFARWGLDTSERSADRPPEREWDDLPGVETLGQHGRWERTPEWGWVWIPVSVQAGWEPYREGRWTVVEPWGRVWVDRSVWGFAPFFYGRWVLWHGRWSWIPGRDRARHVTPPVYRESMPVPREWHWPAPPRRWSEPPPQERWRPAPILIPRPVPVPVLPPPRQDRPPERRPDPRPEPRPELRPTPAPLPAPVAPAPIGRPEPPPAAVTPRPMPPGEDLRRRHHEQGQPPAGEDAQRIPRSRQ</sequence>
<gene>
    <name evidence="3" type="ORF">C7444_10525</name>
</gene>
<dbReference type="RefSeq" id="WP_110400086.1">
    <property type="nucleotide sequence ID" value="NZ_QJJS01000005.1"/>
</dbReference>
<dbReference type="AlphaFoldDB" id="A0A318H1M3"/>
<protein>
    <recommendedName>
        <fullName evidence="5">FecR family protein</fullName>
    </recommendedName>
</protein>
<dbReference type="InterPro" id="IPR046535">
    <property type="entry name" value="DUF6600"/>
</dbReference>
<feature type="compositionally biased region" description="Pro residues" evidence="1">
    <location>
        <begin position="395"/>
        <end position="427"/>
    </location>
</feature>
<evidence type="ECO:0000256" key="1">
    <source>
        <dbReference type="SAM" id="MobiDB-lite"/>
    </source>
</evidence>
<dbReference type="OrthoDB" id="5485224at2"/>
<evidence type="ECO:0000313" key="3">
    <source>
        <dbReference type="EMBL" id="PXW96928.1"/>
    </source>
</evidence>
<feature type="compositionally biased region" description="Basic and acidic residues" evidence="1">
    <location>
        <begin position="375"/>
        <end position="394"/>
    </location>
</feature>
<feature type="chain" id="PRO_5016319625" description="FecR family protein" evidence="2">
    <location>
        <begin position="33"/>
        <end position="455"/>
    </location>
</feature>
<dbReference type="EMBL" id="QJJS01000005">
    <property type="protein sequence ID" value="PXW96928.1"/>
    <property type="molecule type" value="Genomic_DNA"/>
</dbReference>
<feature type="region of interest" description="Disordered" evidence="1">
    <location>
        <begin position="366"/>
        <end position="455"/>
    </location>
</feature>
<comment type="caution">
    <text evidence="3">The sequence shown here is derived from an EMBL/GenBank/DDBJ whole genome shotgun (WGS) entry which is preliminary data.</text>
</comment>
<evidence type="ECO:0008006" key="5">
    <source>
        <dbReference type="Google" id="ProtNLM"/>
    </source>
</evidence>
<reference evidence="3 4" key="1">
    <citation type="submission" date="2018-05" db="EMBL/GenBank/DDBJ databases">
        <title>Genomic Encyclopedia of Type Strains, Phase IV (KMG-IV): sequencing the most valuable type-strain genomes for metagenomic binning, comparative biology and taxonomic classification.</title>
        <authorList>
            <person name="Goeker M."/>
        </authorList>
    </citation>
    <scope>NUCLEOTIDE SEQUENCE [LARGE SCALE GENOMIC DNA]</scope>
    <source>
        <strain evidence="3 4">DSM 566</strain>
    </source>
</reference>
<feature type="signal peptide" evidence="2">
    <location>
        <begin position="1"/>
        <end position="32"/>
    </location>
</feature>